<dbReference type="EMBL" id="LN899820">
    <property type="protein sequence ID" value="CUV57846.1"/>
    <property type="molecule type" value="Genomic_DNA"/>
</dbReference>
<evidence type="ECO:0000313" key="1">
    <source>
        <dbReference type="EMBL" id="CUV57846.1"/>
    </source>
</evidence>
<protein>
    <submittedName>
        <fullName evidence="1">Hypothethical protein</fullName>
    </submittedName>
</protein>
<evidence type="ECO:0000313" key="2">
    <source>
        <dbReference type="EMBL" id="UZF15170.1"/>
    </source>
</evidence>
<name>A0A0S4X1R9_RALSL</name>
<reference evidence="2" key="2">
    <citation type="submission" date="2021-10" db="EMBL/GenBank/DDBJ databases">
        <title>Complete genome sequences of five Ralstonia solancearum strains isolated from sunflower.</title>
        <authorList>
            <person name="She X."/>
            <person name="He Z."/>
        </authorList>
    </citation>
    <scope>NUCLEOTIDE SEQUENCE</scope>
    <source>
        <strain evidence="2">RS638</strain>
    </source>
</reference>
<sequence length="122" mass="13172">MQSTYPVINTTNRGGGFYGAMRYSAAAAWPLAMVAISKATGAAPRVVRFFLDSAHGERFGEDVLNALALGLQRAIDHVTEEWMNRAVDEQTAKTYGIRSGPSYLKSHLVASAVEVRLLGDLA</sequence>
<proteinExistence type="predicted"/>
<reference evidence="1" key="1">
    <citation type="submission" date="2015-10" db="EMBL/GenBank/DDBJ databases">
        <authorList>
            <person name="Gilbert D.G."/>
        </authorList>
    </citation>
    <scope>NUCLEOTIDE SEQUENCE</scope>
    <source>
        <strain evidence="1">Phyl III-seqv23</strain>
    </source>
</reference>
<organism evidence="1">
    <name type="scientific">Ralstonia solanacearum</name>
    <name type="common">Pseudomonas solanacearum</name>
    <dbReference type="NCBI Taxonomy" id="305"/>
    <lineage>
        <taxon>Bacteria</taxon>
        <taxon>Pseudomonadati</taxon>
        <taxon>Pseudomonadota</taxon>
        <taxon>Betaproteobacteria</taxon>
        <taxon>Burkholderiales</taxon>
        <taxon>Burkholderiaceae</taxon>
        <taxon>Ralstonia</taxon>
        <taxon>Ralstonia solanacearum species complex</taxon>
    </lineage>
</organism>
<dbReference type="AlphaFoldDB" id="A0A0S4X1R9"/>
<accession>A0A0S4X1R9</accession>
<dbReference type="EMBL" id="CP085043">
    <property type="protein sequence ID" value="UZF15170.1"/>
    <property type="molecule type" value="Genomic_DNA"/>
</dbReference>
<gene>
    <name evidence="2" type="ORF">LH706_01465</name>
    <name evidence="1" type="ORF">RUN215_v1_1530001</name>
</gene>